<evidence type="ECO:0000313" key="1">
    <source>
        <dbReference type="EMBL" id="TCO22710.1"/>
    </source>
</evidence>
<gene>
    <name evidence="1" type="ORF">EV644_10617</name>
</gene>
<protein>
    <submittedName>
        <fullName evidence="1">Uncharacterized protein</fullName>
    </submittedName>
</protein>
<keyword evidence="2" id="KW-1185">Reference proteome</keyword>
<organism evidence="1 2">
    <name type="scientific">Kribbella orskensis</name>
    <dbReference type="NCBI Taxonomy" id="2512216"/>
    <lineage>
        <taxon>Bacteria</taxon>
        <taxon>Bacillati</taxon>
        <taxon>Actinomycetota</taxon>
        <taxon>Actinomycetes</taxon>
        <taxon>Propionibacteriales</taxon>
        <taxon>Kribbellaceae</taxon>
        <taxon>Kribbella</taxon>
    </lineage>
</organism>
<comment type="caution">
    <text evidence="1">The sequence shown here is derived from an EMBL/GenBank/DDBJ whole genome shotgun (WGS) entry which is preliminary data.</text>
</comment>
<proteinExistence type="predicted"/>
<sequence length="81" mass="8396">MSAVQQSLNPGEDIAQGSRVANRVGHHIVAEHPVDAPRGICAVVGLKSGGCLRKGPYELLSDVVACEEHADTLAQVGVHSS</sequence>
<evidence type="ECO:0000313" key="2">
    <source>
        <dbReference type="Proteomes" id="UP000295818"/>
    </source>
</evidence>
<name>A0ABY2BLX8_9ACTN</name>
<reference evidence="1 2" key="1">
    <citation type="journal article" date="2015" name="Stand. Genomic Sci.">
        <title>Genomic Encyclopedia of Bacterial and Archaeal Type Strains, Phase III: the genomes of soil and plant-associated and newly described type strains.</title>
        <authorList>
            <person name="Whitman W.B."/>
            <person name="Woyke T."/>
            <person name="Klenk H.P."/>
            <person name="Zhou Y."/>
            <person name="Lilburn T.G."/>
            <person name="Beck B.J."/>
            <person name="De Vos P."/>
            <person name="Vandamme P."/>
            <person name="Eisen J.A."/>
            <person name="Garrity G."/>
            <person name="Hugenholtz P."/>
            <person name="Kyrpides N.C."/>
        </authorList>
    </citation>
    <scope>NUCLEOTIDE SEQUENCE [LARGE SCALE GENOMIC DNA]</scope>
    <source>
        <strain evidence="1 2">VKM Ac-2538</strain>
    </source>
</reference>
<dbReference type="Proteomes" id="UP000295818">
    <property type="component" value="Unassembled WGS sequence"/>
</dbReference>
<accession>A0ABY2BLX8</accession>
<dbReference type="EMBL" id="SLWM01000006">
    <property type="protein sequence ID" value="TCO22710.1"/>
    <property type="molecule type" value="Genomic_DNA"/>
</dbReference>